<keyword evidence="1" id="KW-0227">DNA damage</keyword>
<evidence type="ECO:0000259" key="2">
    <source>
        <dbReference type="Pfam" id="PF13304"/>
    </source>
</evidence>
<keyword evidence="5" id="KW-1185">Reference proteome</keyword>
<dbReference type="AlphaFoldDB" id="A0A5D0U259"/>
<proteinExistence type="predicted"/>
<evidence type="ECO:0000256" key="1">
    <source>
        <dbReference type="ARBA" id="ARBA00023236"/>
    </source>
</evidence>
<evidence type="ECO:0000313" key="4">
    <source>
        <dbReference type="EMBL" id="TYC11863.1"/>
    </source>
</evidence>
<dbReference type="PANTHER" id="PTHR32182">
    <property type="entry name" value="DNA REPLICATION AND REPAIR PROTEIN RECF"/>
    <property type="match status" value="1"/>
</dbReference>
<dbReference type="PANTHER" id="PTHR32182:SF22">
    <property type="entry name" value="ATP-DEPENDENT ENDONUCLEASE, OLD FAMILY-RELATED"/>
    <property type="match status" value="1"/>
</dbReference>
<comment type="caution">
    <text evidence="4">The sequence shown here is derived from an EMBL/GenBank/DDBJ whole genome shotgun (WGS) entry which is preliminary data.</text>
</comment>
<reference evidence="4 5" key="1">
    <citation type="submission" date="2019-08" db="EMBL/GenBank/DDBJ databases">
        <title>Actinomadura sp. nov. CYP1-5 isolated from mountain soil.</title>
        <authorList>
            <person name="Songsumanus A."/>
            <person name="Kuncharoen N."/>
            <person name="Kudo T."/>
            <person name="Yuki M."/>
            <person name="Igarashi Y."/>
            <person name="Tanasupawat S."/>
        </authorList>
    </citation>
    <scope>NUCLEOTIDE SEQUENCE [LARGE SCALE GENOMIC DNA]</scope>
    <source>
        <strain evidence="4 5">GKU157</strain>
    </source>
</reference>
<protein>
    <submittedName>
        <fullName evidence="4">AAA family ATPase</fullName>
    </submittedName>
</protein>
<dbReference type="GO" id="GO:0009432">
    <property type="term" value="P:SOS response"/>
    <property type="evidence" value="ECO:0007669"/>
    <property type="project" value="UniProtKB-KW"/>
</dbReference>
<feature type="domain" description="ATPase AAA-type core" evidence="2">
    <location>
        <begin position="218"/>
        <end position="325"/>
    </location>
</feature>
<dbReference type="InterPro" id="IPR027417">
    <property type="entry name" value="P-loop_NTPase"/>
</dbReference>
<dbReference type="Gene3D" id="3.40.50.300">
    <property type="entry name" value="P-loop containing nucleotide triphosphate hydrolases"/>
    <property type="match status" value="2"/>
</dbReference>
<accession>A0A5D0U259</accession>
<dbReference type="GO" id="GO:0016887">
    <property type="term" value="F:ATP hydrolysis activity"/>
    <property type="evidence" value="ECO:0007669"/>
    <property type="project" value="InterPro"/>
</dbReference>
<name>A0A5D0U259_9ACTN</name>
<dbReference type="Proteomes" id="UP000322634">
    <property type="component" value="Unassembled WGS sequence"/>
</dbReference>
<dbReference type="Pfam" id="PF13476">
    <property type="entry name" value="AAA_23"/>
    <property type="match status" value="1"/>
</dbReference>
<dbReference type="PIRSF" id="PIRSF029347">
    <property type="entry name" value="RecF"/>
    <property type="match status" value="1"/>
</dbReference>
<dbReference type="SUPFAM" id="SSF52540">
    <property type="entry name" value="P-loop containing nucleoside triphosphate hydrolases"/>
    <property type="match status" value="1"/>
</dbReference>
<dbReference type="GO" id="GO:0005524">
    <property type="term" value="F:ATP binding"/>
    <property type="evidence" value="ECO:0007669"/>
    <property type="project" value="InterPro"/>
</dbReference>
<organism evidence="4 5">
    <name type="scientific">Actinomadura syzygii</name>
    <dbReference type="NCBI Taxonomy" id="1427538"/>
    <lineage>
        <taxon>Bacteria</taxon>
        <taxon>Bacillati</taxon>
        <taxon>Actinomycetota</taxon>
        <taxon>Actinomycetes</taxon>
        <taxon>Streptosporangiales</taxon>
        <taxon>Thermomonosporaceae</taxon>
        <taxon>Actinomadura</taxon>
    </lineage>
</organism>
<keyword evidence="1" id="KW-0742">SOS response</keyword>
<dbReference type="InterPro" id="IPR014555">
    <property type="entry name" value="RecF-like"/>
</dbReference>
<feature type="domain" description="Rad50/SbcC-type AAA" evidence="3">
    <location>
        <begin position="4"/>
        <end position="47"/>
    </location>
</feature>
<dbReference type="OrthoDB" id="104167at2"/>
<evidence type="ECO:0000313" key="5">
    <source>
        <dbReference type="Proteomes" id="UP000322634"/>
    </source>
</evidence>
<sequence length="387" mass="42919">MITRVEIDGFKSFLDFKLDVPPFLALVGPNASGKSNLYDAIGYWLDSRLYHSDAILADRRGRPAELFHMDDAGRSVEVFTVEMCCLVNLPDGLAGIKALAGARMEDGVPKHQLYDTRILDLTTDGDLPDAVRTRESRQIHDFFHDEDRFNVVANSLETELVRVLSYPGDPRAMRSVASLADQRPLRSDGANLAAVLGRMGSSPALDDLMVDLAALVPDVREVRTELDEKRQEWSFELVLEGQGSVPSTLLSDGTLRILGLLAALHDPDHAGVLLVEEIENGLHPGRLAELLRRIQERVTDLNDPASLDRPLRQVIITSHSPVVVSELYRSRPEALVFMDTAVRVDPDKERVSRVTVAKSVRDGGEPGTFVSPRQVRKYLGTVRQDEL</sequence>
<dbReference type="InterPro" id="IPR038729">
    <property type="entry name" value="Rad50/SbcC_AAA"/>
</dbReference>
<dbReference type="EMBL" id="VSFF01000010">
    <property type="protein sequence ID" value="TYC11863.1"/>
    <property type="molecule type" value="Genomic_DNA"/>
</dbReference>
<dbReference type="RefSeq" id="WP_148352949.1">
    <property type="nucleotide sequence ID" value="NZ_JBHSBF010000011.1"/>
</dbReference>
<dbReference type="InterPro" id="IPR003959">
    <property type="entry name" value="ATPase_AAA_core"/>
</dbReference>
<evidence type="ECO:0000259" key="3">
    <source>
        <dbReference type="Pfam" id="PF13476"/>
    </source>
</evidence>
<gene>
    <name evidence="4" type="ORF">FXF65_27775</name>
</gene>
<dbReference type="GO" id="GO:0000731">
    <property type="term" value="P:DNA synthesis involved in DNA repair"/>
    <property type="evidence" value="ECO:0007669"/>
    <property type="project" value="TreeGrafter"/>
</dbReference>
<dbReference type="GO" id="GO:0006302">
    <property type="term" value="P:double-strand break repair"/>
    <property type="evidence" value="ECO:0007669"/>
    <property type="project" value="InterPro"/>
</dbReference>
<dbReference type="Pfam" id="PF13304">
    <property type="entry name" value="AAA_21"/>
    <property type="match status" value="1"/>
</dbReference>